<gene>
    <name evidence="1" type="ORF">CLV41_101679</name>
</gene>
<dbReference type="EMBL" id="PPCN01000001">
    <property type="protein sequence ID" value="POF34227.1"/>
    <property type="molecule type" value="Genomic_DNA"/>
</dbReference>
<proteinExistence type="predicted"/>
<evidence type="ECO:0000313" key="2">
    <source>
        <dbReference type="Proteomes" id="UP000236959"/>
    </source>
</evidence>
<accession>A0A2S3V2L8</accession>
<organism evidence="1 2">
    <name type="scientific">Roseibium marinum</name>
    <dbReference type="NCBI Taxonomy" id="281252"/>
    <lineage>
        <taxon>Bacteria</taxon>
        <taxon>Pseudomonadati</taxon>
        <taxon>Pseudomonadota</taxon>
        <taxon>Alphaproteobacteria</taxon>
        <taxon>Hyphomicrobiales</taxon>
        <taxon>Stappiaceae</taxon>
        <taxon>Roseibium</taxon>
    </lineage>
</organism>
<protein>
    <submittedName>
        <fullName evidence="1">Uncharacterized protein</fullName>
    </submittedName>
</protein>
<comment type="caution">
    <text evidence="1">The sequence shown here is derived from an EMBL/GenBank/DDBJ whole genome shotgun (WGS) entry which is preliminary data.</text>
</comment>
<dbReference type="AlphaFoldDB" id="A0A2S3V2L8"/>
<evidence type="ECO:0000313" key="1">
    <source>
        <dbReference type="EMBL" id="POF34227.1"/>
    </source>
</evidence>
<name>A0A2S3V2L8_9HYPH</name>
<keyword evidence="2" id="KW-1185">Reference proteome</keyword>
<dbReference type="OrthoDB" id="9881644at2"/>
<dbReference type="RefSeq" id="WP_103220833.1">
    <property type="nucleotide sequence ID" value="NZ_PPCN01000001.1"/>
</dbReference>
<sequence length="135" mass="15527">MTVEIGLESERAVHLESGLMVEWVRDEPAQDRKSHFKLVLEGLQIPFEACYDFGDQDIVEKDPEISPEDLSRKLLENPVKNYHAQNIAADFDRETFVKAWQSLVSAKASSFKISVFYSEWTKNDMSDIRKWSGEG</sequence>
<reference evidence="1 2" key="1">
    <citation type="submission" date="2018-01" db="EMBL/GenBank/DDBJ databases">
        <title>Genomic Encyclopedia of Archaeal and Bacterial Type Strains, Phase II (KMG-II): from individual species to whole genera.</title>
        <authorList>
            <person name="Goeker M."/>
        </authorList>
    </citation>
    <scope>NUCLEOTIDE SEQUENCE [LARGE SCALE GENOMIC DNA]</scope>
    <source>
        <strain evidence="1 2">DSM 17023</strain>
    </source>
</reference>
<dbReference type="Proteomes" id="UP000236959">
    <property type="component" value="Unassembled WGS sequence"/>
</dbReference>